<dbReference type="Gene3D" id="3.30.200.20">
    <property type="entry name" value="Phosphorylase Kinase, domain 1"/>
    <property type="match status" value="1"/>
</dbReference>
<protein>
    <recommendedName>
        <fullName evidence="3">Protein kinase domain-containing protein</fullName>
    </recommendedName>
</protein>
<sequence length="1317" mass="134724">MGQCLTKGPISHQPPLGSGDGVAVGDAKPDADAVASTTLQPHAEDHLQKDVDRITDRELEQMCGSTASLDLASSTFSSACGYPYQAYELGPPMTDDEYSRVQALRALDVLDTVSQGRRARLDEEADIVLEAIMRMFDAKTVLLALFDDSRIIVRNAKGIMSVGEFPHRWSFCAYTLTKQRPETLLIPDATKDWRFADNPNVLGYPGVRFYCGAPLVSASGHILGTLCFVDTAPRYDFDAGQCRLLNNLAELTVRQMERYRPNAGPAGQNDAETTALARVARTLECYATVTGMVDISLSDGWMIMYVNEMWESLVAPCKRQQLLGRKLQTVLQPEPEPEPAAAADGAADGRRPDGEEEQASQEEALEFVSPEQAAERLQRQRRSLLDAALSPAELWAAAVAALRGGEVVEMRVRLRGEDGQPAGRVMLMTARNANSHVLDAAVQMPVGVPPQAALPPSILAAAPATVAAPGQGPSPLASATPSGCGQPPPPPPNAAPQGQGLGAMGTTDTAVVEPLTTADFDSSIALARPAAEPHYCFITLTPLAGEEGGGDGGGEAGDGSGGEGEASDCGARPAQGAGSRTSATVSSSGGWARSGGAGSGGVIGSGAGGVGGGRSGGRSNGGVAFEGVASLTGAYGRRVLPAAIGSGRGGIAAAPAHATTSTASNANTNTGGGASRPPMPCIDPRVGAGWTYGMEPLPGLKLGQLLGKGGYGKVFEASYRGRQVAAKVVANAMLKTANCLNGVTLEALLAQELEHPYIVRTYKCVVRFFEPAAFDPRGSQLGPQSSRLSQQQSQNQTQNQSQSLNNQSQSLNQQSFFVIPQTPSGRSALPDGLSVAGPADGAAASSAVAVGAASPAPAGARSAAAVSSPPPTPLTGGASSEHGASAVTAAAVSAAAAARPVAVAAPSAPPAPGPAAATDFDSFDCVGEEGGDREGGGGGMIDQLGAGLSGVPAFNSNSMYPPSAAGTATLQSIGPGSLRPWFDTRSPQLAPAGSHRPSMDATGGFRHSNAVASLRGSVDAGASAAISVFGAAAAAAAAAGGTGSAASQLGGRGRGEALPDGETWILQEYCSRGTLQDAIDTGRLRTEPSRLRGGPHLPHIFMAAQEVASAMACLHSRGYMHGDLSAVNVLLTDAEGDDGGCGRGWVAKVSDFGLAKALPDPTKPYVSSVYGVITHCAPEVLKYHTQTQKADSYSFGVLLWQMFTGSRPWANMNRFQILGAVTTASSPGLRFLPTQQPPPRYRDLTMRCLSYDPAARPSFAEICEELRLMSVAEATAAVKRGLGLPADGGAPPAGAEAAEAPAAAAAQGAGGASAAVV</sequence>
<feature type="compositionally biased region" description="Gly residues" evidence="2">
    <location>
        <begin position="546"/>
        <end position="564"/>
    </location>
</feature>
<feature type="compositionally biased region" description="Acidic residues" evidence="2">
    <location>
        <begin position="354"/>
        <end position="365"/>
    </location>
</feature>
<dbReference type="Proteomes" id="UP000075714">
    <property type="component" value="Unassembled WGS sequence"/>
</dbReference>
<comment type="caution">
    <text evidence="4">The sequence shown here is derived from an EMBL/GenBank/DDBJ whole genome shotgun (WGS) entry which is preliminary data.</text>
</comment>
<dbReference type="Gene3D" id="1.10.510.10">
    <property type="entry name" value="Transferase(Phosphotransferase) domain 1"/>
    <property type="match status" value="1"/>
</dbReference>
<dbReference type="SMART" id="SM00065">
    <property type="entry name" value="GAF"/>
    <property type="match status" value="1"/>
</dbReference>
<feature type="region of interest" description="Disordered" evidence="2">
    <location>
        <begin position="985"/>
        <end position="1004"/>
    </location>
</feature>
<feature type="compositionally biased region" description="Low complexity" evidence="2">
    <location>
        <begin position="650"/>
        <end position="669"/>
    </location>
</feature>
<proteinExistence type="predicted"/>
<feature type="region of interest" description="Disordered" evidence="2">
    <location>
        <begin position="777"/>
        <end position="807"/>
    </location>
</feature>
<feature type="compositionally biased region" description="Low complexity" evidence="2">
    <location>
        <begin position="779"/>
        <end position="807"/>
    </location>
</feature>
<dbReference type="Pfam" id="PF07714">
    <property type="entry name" value="PK_Tyr_Ser-Thr"/>
    <property type="match status" value="1"/>
</dbReference>
<feature type="region of interest" description="Disordered" evidence="2">
    <location>
        <begin position="861"/>
        <end position="881"/>
    </location>
</feature>
<dbReference type="PANTHER" id="PTHR44329">
    <property type="entry name" value="SERINE/THREONINE-PROTEIN KINASE TNNI3K-RELATED"/>
    <property type="match status" value="1"/>
</dbReference>
<feature type="region of interest" description="Disordered" evidence="2">
    <location>
        <begin position="331"/>
        <end position="373"/>
    </location>
</feature>
<evidence type="ECO:0000256" key="2">
    <source>
        <dbReference type="SAM" id="MobiDB-lite"/>
    </source>
</evidence>
<dbReference type="SUPFAM" id="SSF56112">
    <property type="entry name" value="Protein kinase-like (PK-like)"/>
    <property type="match status" value="1"/>
</dbReference>
<evidence type="ECO:0000256" key="1">
    <source>
        <dbReference type="ARBA" id="ARBA00023170"/>
    </source>
</evidence>
<dbReference type="Gene3D" id="3.30.450.40">
    <property type="match status" value="1"/>
</dbReference>
<dbReference type="InterPro" id="IPR001245">
    <property type="entry name" value="Ser-Thr/Tyr_kinase_cat_dom"/>
</dbReference>
<name>A0A150G5H0_GONPE</name>
<dbReference type="STRING" id="33097.A0A150G5H0"/>
<feature type="region of interest" description="Disordered" evidence="2">
    <location>
        <begin position="546"/>
        <end position="598"/>
    </location>
</feature>
<reference evidence="5" key="1">
    <citation type="journal article" date="2016" name="Nat. Commun.">
        <title>The Gonium pectorale genome demonstrates co-option of cell cycle regulation during the evolution of multicellularity.</title>
        <authorList>
            <person name="Hanschen E.R."/>
            <person name="Marriage T.N."/>
            <person name="Ferris P.J."/>
            <person name="Hamaji T."/>
            <person name="Toyoda A."/>
            <person name="Fujiyama A."/>
            <person name="Neme R."/>
            <person name="Noguchi H."/>
            <person name="Minakuchi Y."/>
            <person name="Suzuki M."/>
            <person name="Kawai-Toyooka H."/>
            <person name="Smith D.R."/>
            <person name="Sparks H."/>
            <person name="Anderson J."/>
            <person name="Bakaric R."/>
            <person name="Luria V."/>
            <person name="Karger A."/>
            <person name="Kirschner M.W."/>
            <person name="Durand P.M."/>
            <person name="Michod R.E."/>
            <person name="Nozaki H."/>
            <person name="Olson B.J."/>
        </authorList>
    </citation>
    <scope>NUCLEOTIDE SEQUENCE [LARGE SCALE GENOMIC DNA]</scope>
    <source>
        <strain evidence="5">NIES-2863</strain>
    </source>
</reference>
<keyword evidence="5" id="KW-1185">Reference proteome</keyword>
<dbReference type="PROSITE" id="PS00109">
    <property type="entry name" value="PROTEIN_KINASE_TYR"/>
    <property type="match status" value="1"/>
</dbReference>
<gene>
    <name evidence="4" type="ORF">GPECTOR_58g578</name>
</gene>
<feature type="region of interest" description="Disordered" evidence="2">
    <location>
        <begin position="466"/>
        <end position="505"/>
    </location>
</feature>
<dbReference type="InterPro" id="IPR051681">
    <property type="entry name" value="Ser/Thr_Kinases-Pseudokinases"/>
</dbReference>
<dbReference type="InterPro" id="IPR011009">
    <property type="entry name" value="Kinase-like_dom_sf"/>
</dbReference>
<dbReference type="InterPro" id="IPR029016">
    <property type="entry name" value="GAF-like_dom_sf"/>
</dbReference>
<dbReference type="OrthoDB" id="303614at2759"/>
<dbReference type="InterPro" id="IPR008266">
    <property type="entry name" value="Tyr_kinase_AS"/>
</dbReference>
<dbReference type="PANTHER" id="PTHR44329:SF214">
    <property type="entry name" value="PROTEIN KINASE DOMAIN-CONTAINING PROTEIN"/>
    <property type="match status" value="1"/>
</dbReference>
<evidence type="ECO:0000313" key="5">
    <source>
        <dbReference type="Proteomes" id="UP000075714"/>
    </source>
</evidence>
<feature type="domain" description="Protein kinase" evidence="3">
    <location>
        <begin position="967"/>
        <end position="1268"/>
    </location>
</feature>
<feature type="region of interest" description="Disordered" evidence="2">
    <location>
        <begin position="650"/>
        <end position="680"/>
    </location>
</feature>
<evidence type="ECO:0000259" key="3">
    <source>
        <dbReference type="PROSITE" id="PS50011"/>
    </source>
</evidence>
<dbReference type="InterPro" id="IPR000719">
    <property type="entry name" value="Prot_kinase_dom"/>
</dbReference>
<dbReference type="SUPFAM" id="SSF55781">
    <property type="entry name" value="GAF domain-like"/>
    <property type="match status" value="1"/>
</dbReference>
<dbReference type="GO" id="GO:0004674">
    <property type="term" value="F:protein serine/threonine kinase activity"/>
    <property type="evidence" value="ECO:0007669"/>
    <property type="project" value="TreeGrafter"/>
</dbReference>
<dbReference type="InterPro" id="IPR003018">
    <property type="entry name" value="GAF"/>
</dbReference>
<dbReference type="PROSITE" id="PS50011">
    <property type="entry name" value="PROTEIN_KINASE_DOM"/>
    <property type="match status" value="1"/>
</dbReference>
<dbReference type="GO" id="GO:0005524">
    <property type="term" value="F:ATP binding"/>
    <property type="evidence" value="ECO:0007669"/>
    <property type="project" value="InterPro"/>
</dbReference>
<evidence type="ECO:0000313" key="4">
    <source>
        <dbReference type="EMBL" id="KXZ45129.1"/>
    </source>
</evidence>
<dbReference type="Pfam" id="PF01590">
    <property type="entry name" value="GAF"/>
    <property type="match status" value="1"/>
</dbReference>
<organism evidence="4 5">
    <name type="scientific">Gonium pectorale</name>
    <name type="common">Green alga</name>
    <dbReference type="NCBI Taxonomy" id="33097"/>
    <lineage>
        <taxon>Eukaryota</taxon>
        <taxon>Viridiplantae</taxon>
        <taxon>Chlorophyta</taxon>
        <taxon>core chlorophytes</taxon>
        <taxon>Chlorophyceae</taxon>
        <taxon>CS clade</taxon>
        <taxon>Chlamydomonadales</taxon>
        <taxon>Volvocaceae</taxon>
        <taxon>Gonium</taxon>
    </lineage>
</organism>
<accession>A0A150G5H0</accession>
<dbReference type="EMBL" id="LSYV01000059">
    <property type="protein sequence ID" value="KXZ45129.1"/>
    <property type="molecule type" value="Genomic_DNA"/>
</dbReference>
<feature type="region of interest" description="Disordered" evidence="2">
    <location>
        <begin position="1"/>
        <end position="28"/>
    </location>
</feature>
<keyword evidence="1" id="KW-0675">Receptor</keyword>
<feature type="region of interest" description="Disordered" evidence="2">
    <location>
        <begin position="904"/>
        <end position="937"/>
    </location>
</feature>